<dbReference type="InterPro" id="IPR006827">
    <property type="entry name" value="Lant_deHydtase_N"/>
</dbReference>
<proteinExistence type="predicted"/>
<dbReference type="EMBL" id="QEIN01000014">
    <property type="protein sequence ID" value="RCV61852.1"/>
    <property type="molecule type" value="Genomic_DNA"/>
</dbReference>
<evidence type="ECO:0000313" key="2">
    <source>
        <dbReference type="EMBL" id="RCV61852.1"/>
    </source>
</evidence>
<sequence length="753" mass="80105">MAEWDLVPTLVVRSAAFPWSILDGLRYAETGAALSELRAAERAAADLLRDHPPGARLPRGVRARLRAVRPLPPDGAVPPGWAERWNPIAERAERHQAEVAAAVERDTAAVGSALARLAADERFRDAVACSSPPALRDLADAVPGTRARRQIASYAQRLAAKCETMSFFGPINYADLDAAASGPTEYAWEGHQALRARTAHPAARVVAAVQDAVLADPALVGLLVPRRKTWARATHLERAHGPLAGRVLAAVDGSANVSAIAGRLGADLGEVAAAVRALVGAGALTHHLCPPATDVDPLGTVRRGLADLGYAGALSGTLDKIAGLLAAHPATPPEHKAAIHAEIAQLLPAAATDEGGIRPRFYNDRVIVHEAAAGTLRMTVRGHLAADLTCGMAPVLDLLAHDAELTRRATNAALARRLGPGRFPLPTAMRRCADLPVQRSDWLHDRIAALLPRSPVPAIDLAGRLEQPPPPELPVLCSVDVLPATDDITRYERGRTPLVVGDVHDAALLTPWALQFHPRAAERLADRDRRITAALGGVRALSVVSRRSTGLPPLAFPGHVLELGGGTDAPGAGRVGLDELVVDSDGETALLRRRGDDVPLYLHNGELETGVHTALALPRVRRPRLPDVPRLPRLCWGNIVLSRARVRVPSALFAPSTRKPPPLARRLADLLQSSAEHAIPDRFFAKSANERKPVYVDVAAPALLDGLARLAATADELDLHEVMPGPGQFWLADRAGSFAAEIRCVYVRQGGRP</sequence>
<dbReference type="RefSeq" id="WP_114396816.1">
    <property type="nucleotide sequence ID" value="NZ_QEIM01000019.1"/>
</dbReference>
<dbReference type="Proteomes" id="UP000253318">
    <property type="component" value="Unassembled WGS sequence"/>
</dbReference>
<organism evidence="2 3">
    <name type="scientific">Marinitenerispora sediminis</name>
    <dbReference type="NCBI Taxonomy" id="1931232"/>
    <lineage>
        <taxon>Bacteria</taxon>
        <taxon>Bacillati</taxon>
        <taxon>Actinomycetota</taxon>
        <taxon>Actinomycetes</taxon>
        <taxon>Streptosporangiales</taxon>
        <taxon>Nocardiopsidaceae</taxon>
        <taxon>Marinitenerispora</taxon>
    </lineage>
</organism>
<reference evidence="2 3" key="1">
    <citation type="submission" date="2018-04" db="EMBL/GenBank/DDBJ databases">
        <title>Novel actinobacteria from marine sediment.</title>
        <authorList>
            <person name="Ng Z.Y."/>
            <person name="Tan G.Y.A."/>
        </authorList>
    </citation>
    <scope>NUCLEOTIDE SEQUENCE [LARGE SCALE GENOMIC DNA]</scope>
    <source>
        <strain evidence="2 3">TPS81</strain>
    </source>
</reference>
<comment type="caution">
    <text evidence="2">The sequence shown here is derived from an EMBL/GenBank/DDBJ whole genome shotgun (WGS) entry which is preliminary data.</text>
</comment>
<feature type="domain" description="Lantibiotic dehydratase N-terminal" evidence="1">
    <location>
        <begin position="119"/>
        <end position="349"/>
    </location>
</feature>
<keyword evidence="3" id="KW-1185">Reference proteome</keyword>
<accession>A0A368TAC2</accession>
<protein>
    <submittedName>
        <fullName evidence="2">Lantibiotic dehydratase</fullName>
    </submittedName>
</protein>
<evidence type="ECO:0000259" key="1">
    <source>
        <dbReference type="Pfam" id="PF04738"/>
    </source>
</evidence>
<dbReference type="OrthoDB" id="8428173at2"/>
<name>A0A368TAC2_9ACTN</name>
<dbReference type="AlphaFoldDB" id="A0A368TAC2"/>
<evidence type="ECO:0000313" key="3">
    <source>
        <dbReference type="Proteomes" id="UP000253318"/>
    </source>
</evidence>
<dbReference type="Pfam" id="PF04738">
    <property type="entry name" value="Lant_dehydr_N"/>
    <property type="match status" value="1"/>
</dbReference>
<gene>
    <name evidence="2" type="ORF">DEF24_03220</name>
</gene>